<dbReference type="RefSeq" id="WP_379569887.1">
    <property type="nucleotide sequence ID" value="NZ_JBHUFV010000007.1"/>
</dbReference>
<comment type="similarity">
    <text evidence="1">Belongs to the glycosyltransferase 2 family.</text>
</comment>
<evidence type="ECO:0000259" key="2">
    <source>
        <dbReference type="Pfam" id="PF00535"/>
    </source>
</evidence>
<accession>A0ABW4SNB8</accession>
<sequence>MSVDVVLPCLDEEAALPWVLGRMPDGYRPIVVDNGSTDGSARVAAAFGALVVSEPRRGFGAACHAGLLAATADVVCFMDADASIDPRQLPRTAGPVLAGRCDLVLGRRMARAGARWPLHARLGNVVLAARVRRRTGVPLHDLGPMRACGRAGLLALGLTDRRFGYPLEMVLRAAGAGWRIAETEVDYLPRAGRSKVTGTVRGTLRALADMRRVLAEQGGTGRA</sequence>
<keyword evidence="4" id="KW-1185">Reference proteome</keyword>
<dbReference type="Gene3D" id="3.90.550.10">
    <property type="entry name" value="Spore Coat Polysaccharide Biosynthesis Protein SpsA, Chain A"/>
    <property type="match status" value="1"/>
</dbReference>
<dbReference type="PANTHER" id="PTHR48090">
    <property type="entry name" value="UNDECAPRENYL-PHOSPHATE 4-DEOXY-4-FORMAMIDO-L-ARABINOSE TRANSFERASE-RELATED"/>
    <property type="match status" value="1"/>
</dbReference>
<dbReference type="InterPro" id="IPR001173">
    <property type="entry name" value="Glyco_trans_2-like"/>
</dbReference>
<gene>
    <name evidence="3" type="ORF">ACFSKW_05720</name>
</gene>
<dbReference type="EMBL" id="JBHUFV010000007">
    <property type="protein sequence ID" value="MFD1930973.1"/>
    <property type="molecule type" value="Genomic_DNA"/>
</dbReference>
<dbReference type="InterPro" id="IPR029044">
    <property type="entry name" value="Nucleotide-diphossugar_trans"/>
</dbReference>
<dbReference type="CDD" id="cd04179">
    <property type="entry name" value="DPM_DPG-synthase_like"/>
    <property type="match status" value="1"/>
</dbReference>
<reference evidence="4" key="1">
    <citation type="journal article" date="2019" name="Int. J. Syst. Evol. Microbiol.">
        <title>The Global Catalogue of Microorganisms (GCM) 10K type strain sequencing project: providing services to taxonomists for standard genome sequencing and annotation.</title>
        <authorList>
            <consortium name="The Broad Institute Genomics Platform"/>
            <consortium name="The Broad Institute Genome Sequencing Center for Infectious Disease"/>
            <person name="Wu L."/>
            <person name="Ma J."/>
        </authorList>
    </citation>
    <scope>NUCLEOTIDE SEQUENCE [LARGE SCALE GENOMIC DNA]</scope>
    <source>
        <strain evidence="4">ICMP 6774ER</strain>
    </source>
</reference>
<organism evidence="3 4">
    <name type="scientific">Nonomuraea mangrovi</name>
    <dbReference type="NCBI Taxonomy" id="2316207"/>
    <lineage>
        <taxon>Bacteria</taxon>
        <taxon>Bacillati</taxon>
        <taxon>Actinomycetota</taxon>
        <taxon>Actinomycetes</taxon>
        <taxon>Streptosporangiales</taxon>
        <taxon>Streptosporangiaceae</taxon>
        <taxon>Nonomuraea</taxon>
    </lineage>
</organism>
<dbReference type="Pfam" id="PF00535">
    <property type="entry name" value="Glycos_transf_2"/>
    <property type="match status" value="1"/>
</dbReference>
<comment type="caution">
    <text evidence="3">The sequence shown here is derived from an EMBL/GenBank/DDBJ whole genome shotgun (WGS) entry which is preliminary data.</text>
</comment>
<protein>
    <submittedName>
        <fullName evidence="3">Glycosyltransferase family 2 protein</fullName>
    </submittedName>
</protein>
<dbReference type="InterPro" id="IPR050256">
    <property type="entry name" value="Glycosyltransferase_2"/>
</dbReference>
<evidence type="ECO:0000256" key="1">
    <source>
        <dbReference type="ARBA" id="ARBA00006739"/>
    </source>
</evidence>
<feature type="domain" description="Glycosyltransferase 2-like" evidence="2">
    <location>
        <begin position="5"/>
        <end position="123"/>
    </location>
</feature>
<dbReference type="Proteomes" id="UP001597368">
    <property type="component" value="Unassembled WGS sequence"/>
</dbReference>
<dbReference type="SUPFAM" id="SSF53448">
    <property type="entry name" value="Nucleotide-diphospho-sugar transferases"/>
    <property type="match status" value="1"/>
</dbReference>
<evidence type="ECO:0000313" key="4">
    <source>
        <dbReference type="Proteomes" id="UP001597368"/>
    </source>
</evidence>
<dbReference type="PANTHER" id="PTHR48090:SF7">
    <property type="entry name" value="RFBJ PROTEIN"/>
    <property type="match status" value="1"/>
</dbReference>
<name>A0ABW4SNB8_9ACTN</name>
<evidence type="ECO:0000313" key="3">
    <source>
        <dbReference type="EMBL" id="MFD1930973.1"/>
    </source>
</evidence>
<proteinExistence type="inferred from homology"/>